<dbReference type="InterPro" id="IPR055140">
    <property type="entry name" value="Thiolase_C_2"/>
</dbReference>
<evidence type="ECO:0000313" key="2">
    <source>
        <dbReference type="EMBL" id="SMB22480.1"/>
    </source>
</evidence>
<dbReference type="SUPFAM" id="SSF53901">
    <property type="entry name" value="Thiolase-like"/>
    <property type="match status" value="2"/>
</dbReference>
<name>A0A7Z7HPC0_9PROT</name>
<dbReference type="InterPro" id="IPR002155">
    <property type="entry name" value="Thiolase"/>
</dbReference>
<feature type="domain" description="Thiolase C-terminal" evidence="1">
    <location>
        <begin position="254"/>
        <end position="380"/>
    </location>
</feature>
<dbReference type="Pfam" id="PF22691">
    <property type="entry name" value="Thiolase_C_1"/>
    <property type="match status" value="1"/>
</dbReference>
<dbReference type="CDD" id="cd00829">
    <property type="entry name" value="SCP-x_thiolase"/>
    <property type="match status" value="1"/>
</dbReference>
<accession>A0A7Z7HPC0</accession>
<gene>
    <name evidence="2" type="ORF">SDENCHOL_10599</name>
</gene>
<dbReference type="Proteomes" id="UP000242886">
    <property type="component" value="Chromosome SDENCHOL"/>
</dbReference>
<dbReference type="EMBL" id="LT837803">
    <property type="protein sequence ID" value="SMB22480.1"/>
    <property type="molecule type" value="Genomic_DNA"/>
</dbReference>
<dbReference type="PANTHER" id="PTHR42870:SF1">
    <property type="entry name" value="NON-SPECIFIC LIPID-TRANSFER PROTEIN-LIKE 2"/>
    <property type="match status" value="1"/>
</dbReference>
<proteinExistence type="predicted"/>
<dbReference type="PIRSF" id="PIRSF000429">
    <property type="entry name" value="Ac-CoA_Ac_transf"/>
    <property type="match status" value="1"/>
</dbReference>
<evidence type="ECO:0000259" key="1">
    <source>
        <dbReference type="Pfam" id="PF22691"/>
    </source>
</evidence>
<keyword evidence="3" id="KW-1185">Reference proteome</keyword>
<organism evidence="2 3">
    <name type="scientific">Sterolibacterium denitrificans</name>
    <dbReference type="NCBI Taxonomy" id="157592"/>
    <lineage>
        <taxon>Bacteria</taxon>
        <taxon>Pseudomonadati</taxon>
        <taxon>Pseudomonadota</taxon>
        <taxon>Betaproteobacteria</taxon>
        <taxon>Nitrosomonadales</taxon>
        <taxon>Sterolibacteriaceae</taxon>
        <taxon>Sterolibacterium</taxon>
    </lineage>
</organism>
<dbReference type="Gene3D" id="3.40.47.10">
    <property type="match status" value="1"/>
</dbReference>
<dbReference type="AlphaFoldDB" id="A0A7Z7HPC0"/>
<evidence type="ECO:0000313" key="3">
    <source>
        <dbReference type="Proteomes" id="UP000242886"/>
    </source>
</evidence>
<dbReference type="GO" id="GO:0003988">
    <property type="term" value="F:acetyl-CoA C-acyltransferase activity"/>
    <property type="evidence" value="ECO:0007669"/>
    <property type="project" value="UniProtKB-ARBA"/>
</dbReference>
<dbReference type="RefSeq" id="WP_154715987.1">
    <property type="nucleotide sequence ID" value="NZ_LT837803.1"/>
</dbReference>
<reference evidence="2" key="1">
    <citation type="submission" date="2017-03" db="EMBL/GenBank/DDBJ databases">
        <authorList>
            <consortium name="AG Boll"/>
        </authorList>
    </citation>
    <scope>NUCLEOTIDE SEQUENCE [LARGE SCALE GENOMIC DNA]</scope>
    <source>
        <strain evidence="2">Chol</strain>
    </source>
</reference>
<dbReference type="PANTHER" id="PTHR42870">
    <property type="entry name" value="ACETYL-COA C-ACETYLTRANSFERASE"/>
    <property type="match status" value="1"/>
</dbReference>
<sequence>MLKDKACIVGIGETGYCRKPGSGLSEMALQLKAAVAAIEDAGLKASQIDGILPFPNLGKSEAFAASLGCGNLRFAATLHMGGASPVAGLRAAALAVTQGAADYVLVPGGWNGFSGARVRETTTQDVDSIPGGAIARDYYMPYGFTAPPQWYALMARRHMHDYGTTQAQLGAVAIAMRKHANLNPAALMHGKPLTMEDYLASMMIADPYKLLDCCLETDGGGAFIVTSVERARDLKQKPIYLMGAGAGQPYPADDIPNRRDMHKIGLTNAAPEAFRMAGVTPADMDFAQIYDCFTFEVIQQIEECGFCKRGEGGAFVENGGIELGGRLPVNTHGGLLSHAHSLGIGHLIEAVRQLRGECGARQVQDAEIGVVTGWGDFGDGSIAILRR</sequence>
<protein>
    <submittedName>
        <fullName evidence="2">Nonspecific lipid-transfer protein</fullName>
    </submittedName>
</protein>
<dbReference type="InterPro" id="IPR016039">
    <property type="entry name" value="Thiolase-like"/>
</dbReference>